<dbReference type="EC" id="2.7.7.4" evidence="8"/>
<dbReference type="HAMAP" id="MF_00066">
    <property type="entry name" value="Sulf_adenylyltr"/>
    <property type="match status" value="1"/>
</dbReference>
<dbReference type="SUPFAM" id="SSF88697">
    <property type="entry name" value="PUA domain-like"/>
    <property type="match status" value="1"/>
</dbReference>
<keyword evidence="4 8" id="KW-0547">Nucleotide-binding</keyword>
<dbReference type="GO" id="GO:0005524">
    <property type="term" value="F:ATP binding"/>
    <property type="evidence" value="ECO:0007669"/>
    <property type="project" value="UniProtKB-KW"/>
</dbReference>
<dbReference type="GO" id="GO:0000103">
    <property type="term" value="P:sulfate assimilation"/>
    <property type="evidence" value="ECO:0007669"/>
    <property type="project" value="UniProtKB-UniRule"/>
</dbReference>
<dbReference type="NCBIfam" id="NF003166">
    <property type="entry name" value="PRK04149.1"/>
    <property type="match status" value="1"/>
</dbReference>
<feature type="compositionally biased region" description="Polar residues" evidence="9">
    <location>
        <begin position="388"/>
        <end position="398"/>
    </location>
</feature>
<evidence type="ECO:0000256" key="1">
    <source>
        <dbReference type="ARBA" id="ARBA00005048"/>
    </source>
</evidence>
<dbReference type="Gene3D" id="3.40.50.620">
    <property type="entry name" value="HUPs"/>
    <property type="match status" value="1"/>
</dbReference>
<evidence type="ECO:0000313" key="13">
    <source>
        <dbReference type="Proteomes" id="UP000076623"/>
    </source>
</evidence>
<dbReference type="PANTHER" id="PTHR43509:SF1">
    <property type="entry name" value="SULFATE ADENYLYLTRANSFERASE"/>
    <property type="match status" value="1"/>
</dbReference>
<feature type="domain" description="Sulphate adenylyltransferase catalytic" evidence="10">
    <location>
        <begin position="163"/>
        <end position="373"/>
    </location>
</feature>
<evidence type="ECO:0000313" key="12">
    <source>
        <dbReference type="EMBL" id="ANC77125.1"/>
    </source>
</evidence>
<dbReference type="CDD" id="cd00517">
    <property type="entry name" value="ATPS"/>
    <property type="match status" value="1"/>
</dbReference>
<feature type="compositionally biased region" description="Basic and acidic residues" evidence="9">
    <location>
        <begin position="378"/>
        <end position="387"/>
    </location>
</feature>
<dbReference type="RefSeq" id="WP_066394296.1">
    <property type="nucleotide sequence ID" value="NZ_CP015378.1"/>
</dbReference>
<dbReference type="InterPro" id="IPR002650">
    <property type="entry name" value="Sulphate_adenylyltransferase"/>
</dbReference>
<dbReference type="AlphaFoldDB" id="A0A161INW7"/>
<proteinExistence type="inferred from homology"/>
<protein>
    <recommendedName>
        <fullName evidence="8">Sulfate adenylyltransferase</fullName>
        <ecNumber evidence="8">2.7.7.4</ecNumber>
    </recommendedName>
    <alternativeName>
        <fullName evidence="8">ATP-sulfurylase</fullName>
    </alternativeName>
    <alternativeName>
        <fullName evidence="8">Sulfate adenylate transferase</fullName>
        <shortName evidence="8">SAT</shortName>
    </alternativeName>
</protein>
<comment type="catalytic activity">
    <reaction evidence="7 8">
        <text>sulfate + ATP + H(+) = adenosine 5'-phosphosulfate + diphosphate</text>
        <dbReference type="Rhea" id="RHEA:18133"/>
        <dbReference type="ChEBI" id="CHEBI:15378"/>
        <dbReference type="ChEBI" id="CHEBI:16189"/>
        <dbReference type="ChEBI" id="CHEBI:30616"/>
        <dbReference type="ChEBI" id="CHEBI:33019"/>
        <dbReference type="ChEBI" id="CHEBI:58243"/>
        <dbReference type="EC" id="2.7.7.4"/>
    </reaction>
</comment>
<reference evidence="12 13" key="1">
    <citation type="submission" date="2016-04" db="EMBL/GenBank/DDBJ databases">
        <title>Complete genome sequence of Fictibacillus phosphorivorans G25-29, a strain toxic to nematodes.</title>
        <authorList>
            <person name="Zheng Z."/>
        </authorList>
    </citation>
    <scope>NUCLEOTIDE SEQUENCE [LARGE SCALE GENOMIC DNA]</scope>
    <source>
        <strain evidence="12 13">G25-29</strain>
    </source>
</reference>
<dbReference type="GO" id="GO:0004781">
    <property type="term" value="F:sulfate adenylyltransferase (ATP) activity"/>
    <property type="evidence" value="ECO:0007669"/>
    <property type="project" value="UniProtKB-UniRule"/>
</dbReference>
<dbReference type="PANTHER" id="PTHR43509">
    <property type="match status" value="1"/>
</dbReference>
<dbReference type="InterPro" id="IPR020792">
    <property type="entry name" value="SO4_adenylyltransferase_pro"/>
</dbReference>
<keyword evidence="5 8" id="KW-0067">ATP-binding</keyword>
<feature type="domain" description="ATP-sulfurylase PUA-like" evidence="11">
    <location>
        <begin position="4"/>
        <end position="154"/>
    </location>
</feature>
<dbReference type="InterPro" id="IPR014729">
    <property type="entry name" value="Rossmann-like_a/b/a_fold"/>
</dbReference>
<dbReference type="InterPro" id="IPR015947">
    <property type="entry name" value="PUA-like_sf"/>
</dbReference>
<evidence type="ECO:0000256" key="7">
    <source>
        <dbReference type="ARBA" id="ARBA00049370"/>
    </source>
</evidence>
<dbReference type="Pfam" id="PF14306">
    <property type="entry name" value="PUA_2"/>
    <property type="match status" value="1"/>
</dbReference>
<evidence type="ECO:0000256" key="3">
    <source>
        <dbReference type="ARBA" id="ARBA00022695"/>
    </source>
</evidence>
<dbReference type="UniPathway" id="UPA00140">
    <property type="reaction ID" value="UER00204"/>
</dbReference>
<comment type="pathway">
    <text evidence="1 8">Sulfur metabolism; hydrogen sulfide biosynthesis; sulfite from sulfate: step 1/3.</text>
</comment>
<evidence type="ECO:0000259" key="10">
    <source>
        <dbReference type="Pfam" id="PF01747"/>
    </source>
</evidence>
<dbReference type="Proteomes" id="UP000076623">
    <property type="component" value="Chromosome"/>
</dbReference>
<comment type="similarity">
    <text evidence="6 8">Belongs to the sulfate adenylyltransferase family.</text>
</comment>
<name>A0A161INW7_9BACL</name>
<organism evidence="12 13">
    <name type="scientific">Fictibacillus phosphorivorans</name>
    <dbReference type="NCBI Taxonomy" id="1221500"/>
    <lineage>
        <taxon>Bacteria</taxon>
        <taxon>Bacillati</taxon>
        <taxon>Bacillota</taxon>
        <taxon>Bacilli</taxon>
        <taxon>Bacillales</taxon>
        <taxon>Fictibacillaceae</taxon>
        <taxon>Fictibacillus</taxon>
    </lineage>
</organism>
<dbReference type="STRING" id="1221500.ABE65_010050"/>
<gene>
    <name evidence="8 12" type="primary">sat</name>
    <name evidence="12" type="ORF">ABE65_010050</name>
</gene>
<feature type="region of interest" description="Disordered" evidence="9">
    <location>
        <begin position="378"/>
        <end position="398"/>
    </location>
</feature>
<evidence type="ECO:0000256" key="2">
    <source>
        <dbReference type="ARBA" id="ARBA00022679"/>
    </source>
</evidence>
<dbReference type="Gene3D" id="3.10.400.10">
    <property type="entry name" value="Sulfate adenylyltransferase"/>
    <property type="match status" value="1"/>
</dbReference>
<sequence>MSTIQPHGGNLINRYQPETPYQHIKKEITLDATAISDLELIAIGAYSPLTGFLNQEDYQSVVHDIRLSDGTVWSLPITLPVNRETAEGLSVGEEVRLTYEGDTYGILQVSDIYTPIKQIEAEKVYKTNDNDHPGVKKLLDRPSVYVGGDITLVKRPLKKEFEAYHLDPSETRKTFSDLGWKTVVGFQTRNPVHRAHEYIQKTALETVDGLFLNPLVGETKLDDIPADVRMESYHVLLQNYYPSDRVFLAVFPAAMRYAGPREAIFHALVRKNYGCTHFIVGRDHAGVGNYYGTYEAQEIFSQFTADEIGITTLFFEHSFFCKKCEAMASSKTCPHTSEDHVILSGTKVRELLRNGDLPPNTFSRKEVVEVLIKGLRKHEEKERKGDSNEQTAQYNLAR</sequence>
<evidence type="ECO:0000256" key="6">
    <source>
        <dbReference type="ARBA" id="ARBA00037980"/>
    </source>
</evidence>
<dbReference type="NCBIfam" id="TIGR00339">
    <property type="entry name" value="sopT"/>
    <property type="match status" value="1"/>
</dbReference>
<dbReference type="EMBL" id="CP015378">
    <property type="protein sequence ID" value="ANC77125.1"/>
    <property type="molecule type" value="Genomic_DNA"/>
</dbReference>
<keyword evidence="3 8" id="KW-0548">Nucleotidyltransferase</keyword>
<evidence type="ECO:0000256" key="5">
    <source>
        <dbReference type="ARBA" id="ARBA00022840"/>
    </source>
</evidence>
<dbReference type="InterPro" id="IPR025980">
    <property type="entry name" value="ATP-Sase_PUA-like_dom"/>
</dbReference>
<keyword evidence="2 8" id="KW-0808">Transferase</keyword>
<evidence type="ECO:0000256" key="4">
    <source>
        <dbReference type="ARBA" id="ARBA00022741"/>
    </source>
</evidence>
<dbReference type="InterPro" id="IPR024951">
    <property type="entry name" value="Sulfurylase_cat_dom"/>
</dbReference>
<dbReference type="SUPFAM" id="SSF52374">
    <property type="entry name" value="Nucleotidylyl transferase"/>
    <property type="match status" value="1"/>
</dbReference>
<accession>A0A161INW7</accession>
<evidence type="ECO:0000256" key="9">
    <source>
        <dbReference type="SAM" id="MobiDB-lite"/>
    </source>
</evidence>
<evidence type="ECO:0000256" key="8">
    <source>
        <dbReference type="HAMAP-Rule" id="MF_00066"/>
    </source>
</evidence>
<dbReference type="GO" id="GO:0070814">
    <property type="term" value="P:hydrogen sulfide biosynthetic process"/>
    <property type="evidence" value="ECO:0007669"/>
    <property type="project" value="UniProtKB-UniRule"/>
</dbReference>
<evidence type="ECO:0000259" key="11">
    <source>
        <dbReference type="Pfam" id="PF14306"/>
    </source>
</evidence>
<dbReference type="KEGG" id="fpn:ABE65_010050"/>
<dbReference type="Pfam" id="PF01747">
    <property type="entry name" value="ATP-sulfurylase"/>
    <property type="match status" value="1"/>
</dbReference>
<keyword evidence="13" id="KW-1185">Reference proteome</keyword>